<dbReference type="RefSeq" id="WP_151583295.1">
    <property type="nucleotide sequence ID" value="NZ_WBVM01000007.1"/>
</dbReference>
<protein>
    <submittedName>
        <fullName evidence="1">Uncharacterized protein</fullName>
    </submittedName>
</protein>
<evidence type="ECO:0000313" key="1">
    <source>
        <dbReference type="EMBL" id="KAB2806965.1"/>
    </source>
</evidence>
<gene>
    <name evidence="1" type="ORF">F9L07_28445</name>
</gene>
<sequence>MFSHRGLTLIHAGQRLADNYPMVEATFAGAGRTIPNLGVTGDTAWAFGAIIAVGDLYTAHRGCDGSCAPGWAQRGQVHHLFRDVRLLTRPVPADGRLGLWTPEPHVLAAVEEAMPR</sequence>
<proteinExistence type="predicted"/>
<reference evidence="1 2" key="1">
    <citation type="submission" date="2019-09" db="EMBL/GenBank/DDBJ databases">
        <title>Pimelobacter sp. isolated from Paulinella.</title>
        <authorList>
            <person name="Jeong S.E."/>
        </authorList>
    </citation>
    <scope>NUCLEOTIDE SEQUENCE [LARGE SCALE GENOMIC DNA]</scope>
    <source>
        <strain evidence="1 2">Pch-N</strain>
    </source>
</reference>
<name>A0A7J5DQL1_NOCSI</name>
<evidence type="ECO:0000313" key="2">
    <source>
        <dbReference type="Proteomes" id="UP000449906"/>
    </source>
</evidence>
<dbReference type="EMBL" id="WBVM01000007">
    <property type="protein sequence ID" value="KAB2806965.1"/>
    <property type="molecule type" value="Genomic_DNA"/>
</dbReference>
<organism evidence="1 2">
    <name type="scientific">Nocardioides simplex</name>
    <name type="common">Arthrobacter simplex</name>
    <dbReference type="NCBI Taxonomy" id="2045"/>
    <lineage>
        <taxon>Bacteria</taxon>
        <taxon>Bacillati</taxon>
        <taxon>Actinomycetota</taxon>
        <taxon>Actinomycetes</taxon>
        <taxon>Propionibacteriales</taxon>
        <taxon>Nocardioidaceae</taxon>
        <taxon>Pimelobacter</taxon>
    </lineage>
</organism>
<accession>A0A7J5DQL1</accession>
<dbReference type="Proteomes" id="UP000449906">
    <property type="component" value="Unassembled WGS sequence"/>
</dbReference>
<dbReference type="AlphaFoldDB" id="A0A7J5DQL1"/>
<comment type="caution">
    <text evidence="1">The sequence shown here is derived from an EMBL/GenBank/DDBJ whole genome shotgun (WGS) entry which is preliminary data.</text>
</comment>